<sequence>MMSKLAWVKKKSKGCAWEILEAITHTIWFCLTIYWFFHFETWSERLIAIVATFACYCVIGTLIDKFSSEE</sequence>
<organism evidence="2 3">
    <name type="scientific">Nissabacter archeti</name>
    <dbReference type="NCBI Taxonomy" id="1917880"/>
    <lineage>
        <taxon>Bacteria</taxon>
        <taxon>Pseudomonadati</taxon>
        <taxon>Pseudomonadota</taxon>
        <taxon>Gammaproteobacteria</taxon>
        <taxon>Enterobacterales</taxon>
        <taxon>Yersiniaceae</taxon>
        <taxon>Nissabacter</taxon>
    </lineage>
</organism>
<evidence type="ECO:0000313" key="3">
    <source>
        <dbReference type="Proteomes" id="UP000680634"/>
    </source>
</evidence>
<keyword evidence="3" id="KW-1185">Reference proteome</keyword>
<evidence type="ECO:0000313" key="2">
    <source>
        <dbReference type="EMBL" id="MBS0970949.1"/>
    </source>
</evidence>
<name>A0ABS5JLS5_9GAMM</name>
<keyword evidence="1" id="KW-0812">Transmembrane</keyword>
<reference evidence="3" key="1">
    <citation type="submission" date="2023-07" db="EMBL/GenBank/DDBJ databases">
        <title>Genome-inferred correspondence between phylogeny and metabolic traits in the wild Drosophila gut microbiome.</title>
        <authorList>
            <person name="Bueno E."/>
            <person name="Blow F."/>
            <person name="Douglas A.E."/>
        </authorList>
    </citation>
    <scope>NUCLEOTIDE SEQUENCE [LARGE SCALE GENOMIC DNA]</scope>
    <source>
        <strain evidence="3">JGM97</strain>
    </source>
</reference>
<feature type="transmembrane region" description="Helical" evidence="1">
    <location>
        <begin position="45"/>
        <end position="63"/>
    </location>
</feature>
<keyword evidence="1" id="KW-0472">Membrane</keyword>
<gene>
    <name evidence="2" type="ORF">JK232_18845</name>
</gene>
<protein>
    <submittedName>
        <fullName evidence="2">Uncharacterized protein</fullName>
    </submittedName>
</protein>
<dbReference type="Proteomes" id="UP000680634">
    <property type="component" value="Unassembled WGS sequence"/>
</dbReference>
<feature type="transmembrane region" description="Helical" evidence="1">
    <location>
        <begin position="20"/>
        <end position="39"/>
    </location>
</feature>
<dbReference type="EMBL" id="JAERKB010000014">
    <property type="protein sequence ID" value="MBS0970949.1"/>
    <property type="molecule type" value="Genomic_DNA"/>
</dbReference>
<keyword evidence="1" id="KW-1133">Transmembrane helix</keyword>
<comment type="caution">
    <text evidence="2">The sequence shown here is derived from an EMBL/GenBank/DDBJ whole genome shotgun (WGS) entry which is preliminary data.</text>
</comment>
<dbReference type="RefSeq" id="WP_212589574.1">
    <property type="nucleotide sequence ID" value="NZ_JAERKB010000014.1"/>
</dbReference>
<evidence type="ECO:0000256" key="1">
    <source>
        <dbReference type="SAM" id="Phobius"/>
    </source>
</evidence>
<proteinExistence type="predicted"/>
<accession>A0ABS5JLS5</accession>